<keyword evidence="9" id="KW-1185">Reference proteome</keyword>
<dbReference type="eggNOG" id="COG0330">
    <property type="taxonomic scope" value="Bacteria"/>
</dbReference>
<reference evidence="8 9" key="1">
    <citation type="journal article" date="2012" name="J. Bacteriol.">
        <title>Draft Genome Sequence of Novosphingobium nitrogenifigens Y88T.</title>
        <authorList>
            <person name="Strabala T.J."/>
            <person name="Macdonald L."/>
            <person name="Liu V."/>
            <person name="Smit A.M."/>
        </authorList>
    </citation>
    <scope>NUCLEOTIDE SEQUENCE [LARGE SCALE GENOMIC DNA]</scope>
    <source>
        <strain evidence="8 9">DSM 19370</strain>
    </source>
</reference>
<dbReference type="CDD" id="cd03405">
    <property type="entry name" value="SPFH_HflC"/>
    <property type="match status" value="1"/>
</dbReference>
<comment type="subcellular location">
    <subcellularLocation>
        <location evidence="1">Membrane</location>
        <topology evidence="1">Single-pass membrane protein</topology>
    </subcellularLocation>
</comment>
<dbReference type="Gene3D" id="3.30.479.30">
    <property type="entry name" value="Band 7 domain"/>
    <property type="match status" value="1"/>
</dbReference>
<keyword evidence="3 6" id="KW-0812">Transmembrane</keyword>
<dbReference type="InterPro" id="IPR036013">
    <property type="entry name" value="Band_7/SPFH_dom_sf"/>
</dbReference>
<evidence type="ECO:0000256" key="4">
    <source>
        <dbReference type="ARBA" id="ARBA00022989"/>
    </source>
</evidence>
<accession>F1Z4Z9</accession>
<dbReference type="InterPro" id="IPR001107">
    <property type="entry name" value="Band_7"/>
</dbReference>
<dbReference type="GO" id="GO:0016020">
    <property type="term" value="C:membrane"/>
    <property type="evidence" value="ECO:0007669"/>
    <property type="project" value="UniProtKB-SubCell"/>
</dbReference>
<gene>
    <name evidence="8" type="ORF">Y88_1912</name>
</gene>
<dbReference type="AlphaFoldDB" id="F1Z4Z9"/>
<feature type="transmembrane region" description="Helical" evidence="6">
    <location>
        <begin position="12"/>
        <end position="34"/>
    </location>
</feature>
<protein>
    <submittedName>
        <fullName evidence="8">Band 7 protein</fullName>
    </submittedName>
</protein>
<dbReference type="PANTHER" id="PTHR42911:SF1">
    <property type="entry name" value="MODULATOR OF FTSH PROTEASE HFLC"/>
    <property type="match status" value="1"/>
</dbReference>
<comment type="similarity">
    <text evidence="2">Belongs to the band 7/mec-2 family. HflC subfamily.</text>
</comment>
<sequence length="288" mass="31339">MHPRRRIRSLPPGLGFLIAGVVAVVLFLLVMVPVPQNREALVLRMGRPVRVLNGWGDQGAGLAMRWPVLEQVVWVERRQMAVPLDAASVTTSDGQPLVVDAYAAVRVVDPARLYLALGSADHVPELLRPVLASVVQREVGRRSFAGAMALARGEGLAPLRAAFDREARVYGLAVADVRLRRLAMPEGAALEAVYARMSASREADAAAIAAQAHKDAETIRADAQALAARTYAESFGKDPQFYDFYRAMQSYDTTFAQKGSRTAIVLSPDSAYLRQFRGDSSFKPHSGE</sequence>
<evidence type="ECO:0000313" key="8">
    <source>
        <dbReference type="EMBL" id="EGD60038.1"/>
    </source>
</evidence>
<dbReference type="SMART" id="SM00244">
    <property type="entry name" value="PHB"/>
    <property type="match status" value="1"/>
</dbReference>
<dbReference type="InterPro" id="IPR010200">
    <property type="entry name" value="HflC"/>
</dbReference>
<dbReference type="SUPFAM" id="SSF117892">
    <property type="entry name" value="Band 7/SPFH domain"/>
    <property type="match status" value="1"/>
</dbReference>
<comment type="caution">
    <text evidence="8">The sequence shown here is derived from an EMBL/GenBank/DDBJ whole genome shotgun (WGS) entry which is preliminary data.</text>
</comment>
<evidence type="ECO:0000259" key="7">
    <source>
        <dbReference type="SMART" id="SM00244"/>
    </source>
</evidence>
<evidence type="ECO:0000256" key="1">
    <source>
        <dbReference type="ARBA" id="ARBA00004167"/>
    </source>
</evidence>
<proteinExistence type="inferred from homology"/>
<dbReference type="HOGENOM" id="CLU_059167_1_0_5"/>
<dbReference type="PANTHER" id="PTHR42911">
    <property type="entry name" value="MODULATOR OF FTSH PROTEASE HFLC"/>
    <property type="match status" value="1"/>
</dbReference>
<dbReference type="OrthoDB" id="9812991at2"/>
<evidence type="ECO:0000256" key="2">
    <source>
        <dbReference type="ARBA" id="ARBA00007862"/>
    </source>
</evidence>
<dbReference type="EMBL" id="AEWJ01000023">
    <property type="protein sequence ID" value="EGD60038.1"/>
    <property type="molecule type" value="Genomic_DNA"/>
</dbReference>
<dbReference type="STRING" id="983920.Y88_1912"/>
<keyword evidence="4 6" id="KW-1133">Transmembrane helix</keyword>
<dbReference type="InParanoid" id="F1Z4Z9"/>
<dbReference type="Pfam" id="PF01145">
    <property type="entry name" value="Band_7"/>
    <property type="match status" value="1"/>
</dbReference>
<evidence type="ECO:0000313" key="9">
    <source>
        <dbReference type="Proteomes" id="UP000004728"/>
    </source>
</evidence>
<evidence type="ECO:0000256" key="6">
    <source>
        <dbReference type="SAM" id="Phobius"/>
    </source>
</evidence>
<evidence type="ECO:0000256" key="5">
    <source>
        <dbReference type="ARBA" id="ARBA00023136"/>
    </source>
</evidence>
<keyword evidence="5 6" id="KW-0472">Membrane</keyword>
<organism evidence="8 9">
    <name type="scientific">Novosphingobium nitrogenifigens DSM 19370</name>
    <dbReference type="NCBI Taxonomy" id="983920"/>
    <lineage>
        <taxon>Bacteria</taxon>
        <taxon>Pseudomonadati</taxon>
        <taxon>Pseudomonadota</taxon>
        <taxon>Alphaproteobacteria</taxon>
        <taxon>Sphingomonadales</taxon>
        <taxon>Sphingomonadaceae</taxon>
        <taxon>Novosphingobium</taxon>
    </lineage>
</organism>
<name>F1Z4Z9_9SPHN</name>
<dbReference type="Proteomes" id="UP000004728">
    <property type="component" value="Unassembled WGS sequence"/>
</dbReference>
<dbReference type="FunCoup" id="F1Z4Z9">
    <property type="interactions" value="143"/>
</dbReference>
<feature type="domain" description="Band 7" evidence="7">
    <location>
        <begin position="29"/>
        <end position="197"/>
    </location>
</feature>
<evidence type="ECO:0000256" key="3">
    <source>
        <dbReference type="ARBA" id="ARBA00022692"/>
    </source>
</evidence>